<evidence type="ECO:0000313" key="2">
    <source>
        <dbReference type="EMBL" id="RGU92245.1"/>
    </source>
</evidence>
<proteinExistence type="predicted"/>
<reference evidence="2 3" key="1">
    <citation type="submission" date="2018-08" db="EMBL/GenBank/DDBJ databases">
        <title>A genome reference for cultivated species of the human gut microbiota.</title>
        <authorList>
            <person name="Zou Y."/>
            <person name="Xue W."/>
            <person name="Luo G."/>
        </authorList>
    </citation>
    <scope>NUCLEOTIDE SEQUENCE [LARGE SCALE GENOMIC DNA]</scope>
    <source>
        <strain evidence="2 3">AF15-20</strain>
    </source>
</reference>
<dbReference type="Gene3D" id="3.90.550.10">
    <property type="entry name" value="Spore Coat Polysaccharide Biosynthesis Protein SpsA, Chain A"/>
    <property type="match status" value="1"/>
</dbReference>
<dbReference type="CDD" id="cd04196">
    <property type="entry name" value="GT_2_like_d"/>
    <property type="match status" value="1"/>
</dbReference>
<organism evidence="2 3">
    <name type="scientific">Holdemanella biformis</name>
    <dbReference type="NCBI Taxonomy" id="1735"/>
    <lineage>
        <taxon>Bacteria</taxon>
        <taxon>Bacillati</taxon>
        <taxon>Bacillota</taxon>
        <taxon>Erysipelotrichia</taxon>
        <taxon>Erysipelotrichales</taxon>
        <taxon>Erysipelotrichaceae</taxon>
        <taxon>Holdemanella</taxon>
    </lineage>
</organism>
<accession>A0A395W8X4</accession>
<evidence type="ECO:0000259" key="1">
    <source>
        <dbReference type="Pfam" id="PF00535"/>
    </source>
</evidence>
<sequence>MATYNGEKYLKDQLDSILKQIQSSDEVIISDDGSNDSTRYIIEKFQKEYKNIYLVDGPKRGVQKNFENALKHARGDILFLSDQDDIWMDGKVERVLKEFENSKTLCVVHDAQIVDGNMNKVKDSFFELKNGKPGLLHNLYRNAFIGCCMAFRKCVFEKSYPFPDHIEMHDWWIGLVAECMGNTVFIYEPYLKYRRHGDNASSLHHHPLKKMIFNRLYFIEQLMIRWIQVGWHA</sequence>
<name>A0A395W8X4_9FIRM</name>
<dbReference type="Pfam" id="PF00535">
    <property type="entry name" value="Glycos_transf_2"/>
    <property type="match status" value="1"/>
</dbReference>
<dbReference type="PANTHER" id="PTHR22916">
    <property type="entry name" value="GLYCOSYLTRANSFERASE"/>
    <property type="match status" value="1"/>
</dbReference>
<dbReference type="InterPro" id="IPR001173">
    <property type="entry name" value="Glyco_trans_2-like"/>
</dbReference>
<dbReference type="SUPFAM" id="SSF53448">
    <property type="entry name" value="Nucleotide-diphospho-sugar transferases"/>
    <property type="match status" value="1"/>
</dbReference>
<evidence type="ECO:0000313" key="3">
    <source>
        <dbReference type="Proteomes" id="UP000265489"/>
    </source>
</evidence>
<dbReference type="AlphaFoldDB" id="A0A395W8X4"/>
<dbReference type="InterPro" id="IPR029044">
    <property type="entry name" value="Nucleotide-diphossugar_trans"/>
</dbReference>
<keyword evidence="2" id="KW-0808">Transferase</keyword>
<comment type="caution">
    <text evidence="2">The sequence shown here is derived from an EMBL/GenBank/DDBJ whole genome shotgun (WGS) entry which is preliminary data.</text>
</comment>
<dbReference type="EMBL" id="QRYQ01000007">
    <property type="protein sequence ID" value="RGU92245.1"/>
    <property type="molecule type" value="Genomic_DNA"/>
</dbReference>
<dbReference type="GO" id="GO:0016758">
    <property type="term" value="F:hexosyltransferase activity"/>
    <property type="evidence" value="ECO:0007669"/>
    <property type="project" value="UniProtKB-ARBA"/>
</dbReference>
<protein>
    <submittedName>
        <fullName evidence="2">Glycosyltransferase family 2 protein</fullName>
    </submittedName>
</protein>
<dbReference type="Proteomes" id="UP000265489">
    <property type="component" value="Unassembled WGS sequence"/>
</dbReference>
<feature type="domain" description="Glycosyltransferase 2-like" evidence="1">
    <location>
        <begin position="1"/>
        <end position="156"/>
    </location>
</feature>
<gene>
    <name evidence="2" type="ORF">DWW32_05365</name>
</gene>
<dbReference type="PANTHER" id="PTHR22916:SF3">
    <property type="entry name" value="UDP-GLCNAC:BETAGAL BETA-1,3-N-ACETYLGLUCOSAMINYLTRANSFERASE-LIKE PROTEIN 1"/>
    <property type="match status" value="1"/>
</dbReference>